<keyword evidence="4 15" id="KW-0547">Nucleotide-binding</keyword>
<evidence type="ECO:0000313" key="18">
    <source>
        <dbReference type="Proteomes" id="UP000291343"/>
    </source>
</evidence>
<dbReference type="GO" id="GO:0016787">
    <property type="term" value="F:hydrolase activity"/>
    <property type="evidence" value="ECO:0007669"/>
    <property type="project" value="UniProtKB-KW"/>
</dbReference>
<dbReference type="GO" id="GO:0003697">
    <property type="term" value="F:single-stranded DNA binding"/>
    <property type="evidence" value="ECO:0007669"/>
    <property type="project" value="TreeGrafter"/>
</dbReference>
<dbReference type="Gene3D" id="2.20.28.10">
    <property type="match status" value="1"/>
</dbReference>
<proteinExistence type="inferred from homology"/>
<dbReference type="SUPFAM" id="SSF50249">
    <property type="entry name" value="Nucleic acid-binding proteins"/>
    <property type="match status" value="1"/>
</dbReference>
<comment type="subcellular location">
    <subcellularLocation>
        <location evidence="1">Nucleus</location>
    </subcellularLocation>
</comment>
<keyword evidence="18" id="KW-1185">Reference proteome</keyword>
<dbReference type="InterPro" id="IPR012340">
    <property type="entry name" value="NA-bd_OB-fold"/>
</dbReference>
<keyword evidence="9 15" id="KW-0238">DNA-binding</keyword>
<dbReference type="AlphaFoldDB" id="A0A482XFS2"/>
<dbReference type="Pfam" id="PF00493">
    <property type="entry name" value="MCM"/>
    <property type="match status" value="1"/>
</dbReference>
<dbReference type="PANTHER" id="PTHR11630:SF47">
    <property type="entry name" value="DNA HELICASE MCM8"/>
    <property type="match status" value="1"/>
</dbReference>
<comment type="caution">
    <text evidence="17">The sequence shown here is derived from an EMBL/GenBank/DDBJ whole genome shotgun (WGS) entry which is preliminary data.</text>
</comment>
<accession>A0A482XFS2</accession>
<dbReference type="SMR" id="A0A482XFS2"/>
<evidence type="ECO:0000256" key="9">
    <source>
        <dbReference type="ARBA" id="ARBA00023125"/>
    </source>
</evidence>
<keyword evidence="11" id="KW-0539">Nucleus</keyword>
<dbReference type="STRING" id="195883.A0A482XFS2"/>
<dbReference type="InParanoid" id="A0A482XFS2"/>
<evidence type="ECO:0000256" key="5">
    <source>
        <dbReference type="ARBA" id="ARBA00022763"/>
    </source>
</evidence>
<keyword evidence="5" id="KW-0227">DNA damage</keyword>
<name>A0A482XFS2_LAOST</name>
<dbReference type="InterPro" id="IPR033762">
    <property type="entry name" value="MCM_OB"/>
</dbReference>
<comment type="similarity">
    <text evidence="2 15">Belongs to the MCM family.</text>
</comment>
<dbReference type="OrthoDB" id="422555at2759"/>
<keyword evidence="6" id="KW-0378">Hydrolase</keyword>
<evidence type="ECO:0000256" key="7">
    <source>
        <dbReference type="ARBA" id="ARBA00022806"/>
    </source>
</evidence>
<dbReference type="GO" id="GO:0097362">
    <property type="term" value="C:MCM8-MCM9 complex"/>
    <property type="evidence" value="ECO:0007669"/>
    <property type="project" value="UniProtKB-ARBA"/>
</dbReference>
<evidence type="ECO:0000313" key="17">
    <source>
        <dbReference type="EMBL" id="RZF44587.1"/>
    </source>
</evidence>
<evidence type="ECO:0000256" key="12">
    <source>
        <dbReference type="ARBA" id="ARBA00041084"/>
    </source>
</evidence>
<evidence type="ECO:0000256" key="2">
    <source>
        <dbReference type="ARBA" id="ARBA00008010"/>
    </source>
</evidence>
<dbReference type="SMART" id="SM00350">
    <property type="entry name" value="MCM"/>
    <property type="match status" value="1"/>
</dbReference>
<reference evidence="17 18" key="1">
    <citation type="journal article" date="2017" name="Gigascience">
        <title>Genome sequence of the small brown planthopper, Laodelphax striatellus.</title>
        <authorList>
            <person name="Zhu J."/>
            <person name="Jiang F."/>
            <person name="Wang X."/>
            <person name="Yang P."/>
            <person name="Bao Y."/>
            <person name="Zhao W."/>
            <person name="Wang W."/>
            <person name="Lu H."/>
            <person name="Wang Q."/>
            <person name="Cui N."/>
            <person name="Li J."/>
            <person name="Chen X."/>
            <person name="Luo L."/>
            <person name="Yu J."/>
            <person name="Kang L."/>
            <person name="Cui F."/>
        </authorList>
    </citation>
    <scope>NUCLEOTIDE SEQUENCE [LARGE SCALE GENOMIC DNA]</scope>
    <source>
        <strain evidence="17">Lst14</strain>
    </source>
</reference>
<protein>
    <recommendedName>
        <fullName evidence="12">DNA helicase MCM8</fullName>
        <ecNumber evidence="3">3.6.4.12</ecNumber>
    </recommendedName>
    <alternativeName>
        <fullName evidence="13">Minichromosome maintenance 8</fullName>
    </alternativeName>
</protein>
<evidence type="ECO:0000259" key="16">
    <source>
        <dbReference type="PROSITE" id="PS50051"/>
    </source>
</evidence>
<organism evidence="17 18">
    <name type="scientific">Laodelphax striatellus</name>
    <name type="common">Small brown planthopper</name>
    <name type="synonym">Delphax striatella</name>
    <dbReference type="NCBI Taxonomy" id="195883"/>
    <lineage>
        <taxon>Eukaryota</taxon>
        <taxon>Metazoa</taxon>
        <taxon>Ecdysozoa</taxon>
        <taxon>Arthropoda</taxon>
        <taxon>Hexapoda</taxon>
        <taxon>Insecta</taxon>
        <taxon>Pterygota</taxon>
        <taxon>Neoptera</taxon>
        <taxon>Paraneoptera</taxon>
        <taxon>Hemiptera</taxon>
        <taxon>Auchenorrhyncha</taxon>
        <taxon>Fulgoroidea</taxon>
        <taxon>Delphacidae</taxon>
        <taxon>Criomorphinae</taxon>
        <taxon>Laodelphax</taxon>
    </lineage>
</organism>
<dbReference type="SUPFAM" id="SSF52540">
    <property type="entry name" value="P-loop containing nucleoside triphosphate hydrolases"/>
    <property type="match status" value="1"/>
</dbReference>
<dbReference type="InterPro" id="IPR027417">
    <property type="entry name" value="P-loop_NTPase"/>
</dbReference>
<gene>
    <name evidence="17" type="ORF">LSTR_LSTR001345</name>
</gene>
<dbReference type="Proteomes" id="UP000291343">
    <property type="component" value="Unassembled WGS sequence"/>
</dbReference>
<evidence type="ECO:0000256" key="8">
    <source>
        <dbReference type="ARBA" id="ARBA00022840"/>
    </source>
</evidence>
<dbReference type="FunFam" id="2.20.28.10:FF:000007">
    <property type="entry name" value="DNA helicase MCM8 isoform X1"/>
    <property type="match status" value="1"/>
</dbReference>
<dbReference type="SMART" id="SM00382">
    <property type="entry name" value="AAA"/>
    <property type="match status" value="1"/>
</dbReference>
<keyword evidence="8 15" id="KW-0067">ATP-binding</keyword>
<evidence type="ECO:0000256" key="13">
    <source>
        <dbReference type="ARBA" id="ARBA00042306"/>
    </source>
</evidence>
<evidence type="ECO:0000256" key="1">
    <source>
        <dbReference type="ARBA" id="ARBA00004123"/>
    </source>
</evidence>
<dbReference type="Pfam" id="PF17207">
    <property type="entry name" value="MCM_OB"/>
    <property type="match status" value="1"/>
</dbReference>
<evidence type="ECO:0000256" key="3">
    <source>
        <dbReference type="ARBA" id="ARBA00012551"/>
    </source>
</evidence>
<dbReference type="GO" id="GO:0005634">
    <property type="term" value="C:nucleus"/>
    <property type="evidence" value="ECO:0007669"/>
    <property type="project" value="UniProtKB-SubCell"/>
</dbReference>
<dbReference type="Gene3D" id="3.40.50.300">
    <property type="entry name" value="P-loop containing nucleotide triphosphate hydrolases"/>
    <property type="match status" value="1"/>
</dbReference>
<dbReference type="GO" id="GO:0005524">
    <property type="term" value="F:ATP binding"/>
    <property type="evidence" value="ECO:0007669"/>
    <property type="project" value="UniProtKB-KW"/>
</dbReference>
<keyword evidence="7" id="KW-0347">Helicase</keyword>
<dbReference type="GO" id="GO:0000724">
    <property type="term" value="P:double-strand break repair via homologous recombination"/>
    <property type="evidence" value="ECO:0007669"/>
    <property type="project" value="UniProtKB-ARBA"/>
</dbReference>
<keyword evidence="10" id="KW-0234">DNA repair</keyword>
<comment type="catalytic activity">
    <reaction evidence="14">
        <text>ATP + H2O = ADP + phosphate + H(+)</text>
        <dbReference type="Rhea" id="RHEA:13065"/>
        <dbReference type="ChEBI" id="CHEBI:15377"/>
        <dbReference type="ChEBI" id="CHEBI:15378"/>
        <dbReference type="ChEBI" id="CHEBI:30616"/>
        <dbReference type="ChEBI" id="CHEBI:43474"/>
        <dbReference type="ChEBI" id="CHEBI:456216"/>
        <dbReference type="EC" id="3.6.4.12"/>
    </reaction>
</comment>
<dbReference type="InterPro" id="IPR058767">
    <property type="entry name" value="MCM8_N"/>
</dbReference>
<sequence>MLVIIANAGNQCSSQESYTTPRETTKQIAIDSLFTPIPGCYKAWKLYFPMEEYNTASPTVNKIKSFEKYIDKNKDLYSISEIEKRKAFNLDLKVLKKDEKFMNDWPDFEDNLSNQPDLSLNCLSLAMHQFVLSHLEKELQEENVVTENISLPMIKVRPINYEPVVQMKHLTANTFGKLVSIQGTVIRVGQIKLLCAWLAFSCWRCAHVQCVAQIDGAYTPPTSCLQAGCQSRTFRPLYSSPYTQTVNWQTVKLQEILADDQRDRGRVPRTVECELHDELVDCCSPGDVVSITGIVKIRSSDESSYRRSKAPSVYFIYIEGKSVLNTKNYSSGPKQSSDVEFTTNDYYAIQEIQANPQLFRLAVNSLCPTIYGHEMVKAGLLLGLLGGAQGGCKRGDSHVLVVGDPGLGKSQMLQACSMVAPRGVYVCGNTSTSSGLTVTLTREGGGNFALEAGALVLADQGCCCIDEFDKMSSQHQALLEAMEQQVISITKAGIICTLPARTSILAAANPVGGHYNRAKTVSENLRLGSALLSRFDLVFILQDRPDEYLDTLLSEHVMSLYSHLKVSSTAGDSSSFVGSMSCTEPDVLNPNVPLSKRLKLCPGEDISPISPVLLRKYIAYAKKYIPSPELSPEAGSVLQNFYLAA</sequence>
<evidence type="ECO:0000256" key="6">
    <source>
        <dbReference type="ARBA" id="ARBA00022801"/>
    </source>
</evidence>
<dbReference type="GO" id="GO:0017116">
    <property type="term" value="F:single-stranded DNA helicase activity"/>
    <property type="evidence" value="ECO:0007669"/>
    <property type="project" value="TreeGrafter"/>
</dbReference>
<dbReference type="PRINTS" id="PR01657">
    <property type="entry name" value="MCMFAMILY"/>
</dbReference>
<dbReference type="FunCoup" id="A0A482XFS2">
    <property type="interactions" value="269"/>
</dbReference>
<dbReference type="InterPro" id="IPR001208">
    <property type="entry name" value="MCM_dom"/>
</dbReference>
<dbReference type="EC" id="3.6.4.12" evidence="3"/>
<dbReference type="InterPro" id="IPR003593">
    <property type="entry name" value="AAA+_ATPase"/>
</dbReference>
<evidence type="ECO:0000256" key="11">
    <source>
        <dbReference type="ARBA" id="ARBA00023242"/>
    </source>
</evidence>
<evidence type="ECO:0000256" key="10">
    <source>
        <dbReference type="ARBA" id="ARBA00023204"/>
    </source>
</evidence>
<dbReference type="InterPro" id="IPR031327">
    <property type="entry name" value="MCM"/>
</dbReference>
<evidence type="ECO:0000256" key="4">
    <source>
        <dbReference type="ARBA" id="ARBA00022741"/>
    </source>
</evidence>
<dbReference type="EMBL" id="QKKF02010473">
    <property type="protein sequence ID" value="RZF44587.1"/>
    <property type="molecule type" value="Genomic_DNA"/>
</dbReference>
<evidence type="ECO:0000256" key="14">
    <source>
        <dbReference type="ARBA" id="ARBA00047995"/>
    </source>
</evidence>
<dbReference type="Pfam" id="PF26065">
    <property type="entry name" value="MCM8_N"/>
    <property type="match status" value="1"/>
</dbReference>
<dbReference type="PANTHER" id="PTHR11630">
    <property type="entry name" value="DNA REPLICATION LICENSING FACTOR MCM FAMILY MEMBER"/>
    <property type="match status" value="1"/>
</dbReference>
<feature type="domain" description="MCM C-terminal AAA(+) ATPase" evidence="16">
    <location>
        <begin position="358"/>
        <end position="557"/>
    </location>
</feature>
<dbReference type="PROSITE" id="PS50051">
    <property type="entry name" value="MCM_2"/>
    <property type="match status" value="1"/>
</dbReference>
<dbReference type="Gene3D" id="2.40.50.140">
    <property type="entry name" value="Nucleic acid-binding proteins"/>
    <property type="match status" value="1"/>
</dbReference>
<evidence type="ECO:0000256" key="15">
    <source>
        <dbReference type="RuleBase" id="RU004070"/>
    </source>
</evidence>